<name>A0A8S1RQR5_9CILI</name>
<comment type="caution">
    <text evidence="1">The sequence shown here is derived from an EMBL/GenBank/DDBJ whole genome shotgun (WGS) entry which is preliminary data.</text>
</comment>
<evidence type="ECO:0000313" key="2">
    <source>
        <dbReference type="Proteomes" id="UP000692954"/>
    </source>
</evidence>
<protein>
    <recommendedName>
        <fullName evidence="3">Pentapeptide repeat-containing protein</fullName>
    </recommendedName>
</protein>
<dbReference type="PANTHER" id="PTHR45333">
    <property type="entry name" value="MEMBRANE PROTEIN-RELATED"/>
    <property type="match status" value="1"/>
</dbReference>
<reference evidence="1" key="1">
    <citation type="submission" date="2021-01" db="EMBL/GenBank/DDBJ databases">
        <authorList>
            <consortium name="Genoscope - CEA"/>
            <person name="William W."/>
        </authorList>
    </citation>
    <scope>NUCLEOTIDE SEQUENCE</scope>
</reference>
<organism evidence="1 2">
    <name type="scientific">Paramecium sonneborni</name>
    <dbReference type="NCBI Taxonomy" id="65129"/>
    <lineage>
        <taxon>Eukaryota</taxon>
        <taxon>Sar</taxon>
        <taxon>Alveolata</taxon>
        <taxon>Ciliophora</taxon>
        <taxon>Intramacronucleata</taxon>
        <taxon>Oligohymenophorea</taxon>
        <taxon>Peniculida</taxon>
        <taxon>Parameciidae</taxon>
        <taxon>Paramecium</taxon>
    </lineage>
</organism>
<evidence type="ECO:0008006" key="3">
    <source>
        <dbReference type="Google" id="ProtNLM"/>
    </source>
</evidence>
<dbReference type="PANTHER" id="PTHR45333:SF1">
    <property type="entry name" value="CHROMOSOME UNDETERMINED SCAFFOLD_625, WHOLE GENOME SHOTGUN SEQUENCE"/>
    <property type="match status" value="1"/>
</dbReference>
<dbReference type="Pfam" id="PF00805">
    <property type="entry name" value="Pentapeptide"/>
    <property type="match status" value="1"/>
</dbReference>
<proteinExistence type="predicted"/>
<sequence>MTFKSMVSQTQIMLKTIWDNLSESINQIFDWIEKVDAEKNEYMMKMEKIKNWWEYEIKSFKEKSNEGIKQIQQFIKELAHEPKKDLPEILAQVKNIEISIFSRIIEMCKKEKISNSLRFLSEYNTLKLFEQQSNKVKYSNDSINQIEVISEILKTIYEHEFNNKDYFQRILFYKLQISQKKYLMSRISQISQYFQLTQQLKITNFFKVDLIHQTFDLSNKCFENIKIQNTSLIGGNFVKCNLSRSEFNNLDISGINLNGALLFNCKWKNLKINTRIE</sequence>
<dbReference type="InterPro" id="IPR001646">
    <property type="entry name" value="5peptide_repeat"/>
</dbReference>
<keyword evidence="2" id="KW-1185">Reference proteome</keyword>
<accession>A0A8S1RQR5</accession>
<dbReference type="EMBL" id="CAJJDN010000234">
    <property type="protein sequence ID" value="CAD8129620.1"/>
    <property type="molecule type" value="Genomic_DNA"/>
</dbReference>
<evidence type="ECO:0000313" key="1">
    <source>
        <dbReference type="EMBL" id="CAD8129620.1"/>
    </source>
</evidence>
<dbReference type="Proteomes" id="UP000692954">
    <property type="component" value="Unassembled WGS sequence"/>
</dbReference>
<gene>
    <name evidence="1" type="ORF">PSON_ATCC_30995.1.T2340011</name>
</gene>
<dbReference type="AlphaFoldDB" id="A0A8S1RQR5"/>